<accession>A0A7V4TXV7</accession>
<evidence type="ECO:0000313" key="3">
    <source>
        <dbReference type="EMBL" id="HGY54315.1"/>
    </source>
</evidence>
<feature type="domain" description="Metallo-beta-lactamase" evidence="2">
    <location>
        <begin position="30"/>
        <end position="222"/>
    </location>
</feature>
<dbReference type="SMART" id="SM00849">
    <property type="entry name" value="Lactamase_B"/>
    <property type="match status" value="1"/>
</dbReference>
<dbReference type="PANTHER" id="PTHR42951">
    <property type="entry name" value="METALLO-BETA-LACTAMASE DOMAIN-CONTAINING"/>
    <property type="match status" value="1"/>
</dbReference>
<organism evidence="3">
    <name type="scientific">Caldithrix abyssi</name>
    <dbReference type="NCBI Taxonomy" id="187145"/>
    <lineage>
        <taxon>Bacteria</taxon>
        <taxon>Pseudomonadati</taxon>
        <taxon>Calditrichota</taxon>
        <taxon>Calditrichia</taxon>
        <taxon>Calditrichales</taxon>
        <taxon>Calditrichaceae</taxon>
        <taxon>Caldithrix</taxon>
    </lineage>
</organism>
<reference evidence="3" key="1">
    <citation type="journal article" date="2020" name="mSystems">
        <title>Genome- and Community-Level Interaction Insights into Carbon Utilization and Element Cycling Functions of Hydrothermarchaeota in Hydrothermal Sediment.</title>
        <authorList>
            <person name="Zhou Z."/>
            <person name="Liu Y."/>
            <person name="Xu W."/>
            <person name="Pan J."/>
            <person name="Luo Z.H."/>
            <person name="Li M."/>
        </authorList>
    </citation>
    <scope>NUCLEOTIDE SEQUENCE [LARGE SCALE GENOMIC DNA]</scope>
    <source>
        <strain evidence="3">HyVt-577</strain>
    </source>
</reference>
<dbReference type="SUPFAM" id="SSF56281">
    <property type="entry name" value="Metallo-hydrolase/oxidoreductase"/>
    <property type="match status" value="1"/>
</dbReference>
<dbReference type="InterPro" id="IPR001279">
    <property type="entry name" value="Metallo-B-lactamas"/>
</dbReference>
<dbReference type="EMBL" id="DRQG01000015">
    <property type="protein sequence ID" value="HGY54315.1"/>
    <property type="molecule type" value="Genomic_DNA"/>
</dbReference>
<protein>
    <submittedName>
        <fullName evidence="3">MBL fold metallo-hydrolase</fullName>
    </submittedName>
</protein>
<dbReference type="PANTHER" id="PTHR42951:SF4">
    <property type="entry name" value="ACYL-COENZYME A THIOESTERASE MBLAC2"/>
    <property type="match status" value="1"/>
</dbReference>
<dbReference type="Proteomes" id="UP000885779">
    <property type="component" value="Unassembled WGS sequence"/>
</dbReference>
<dbReference type="InterPro" id="IPR050855">
    <property type="entry name" value="NDM-1-like"/>
</dbReference>
<dbReference type="InterPro" id="IPR036866">
    <property type="entry name" value="RibonucZ/Hydroxyglut_hydro"/>
</dbReference>
<proteinExistence type="inferred from homology"/>
<gene>
    <name evidence="3" type="ORF">ENK44_01310</name>
</gene>
<comment type="caution">
    <text evidence="3">The sequence shown here is derived from an EMBL/GenBank/DDBJ whole genome shotgun (WGS) entry which is preliminary data.</text>
</comment>
<name>A0A7V4TXV7_CALAY</name>
<dbReference type="Pfam" id="PF00753">
    <property type="entry name" value="Lactamase_B"/>
    <property type="match status" value="1"/>
</dbReference>
<sequence>MEESMKFLHAVYPDLYLVDLDLPLTGFRQFISCWILRRHGQTVVVDPGPASTASRVAEALKHLGIEQPDFILLTHIHLDHAGGAGQLVQYYPQTSVFVHPIGIPHLSDPKKLWDSSLKVLGEIARAYGRPVSVPAANLFSTEELQKKSHGIHVYETPGHASHHVCYAIDDLLFAGEVAGVFLPVDSGSYMRIATPPVFKYTVYRNSLLKAAEIPAKQICFGHYGLAKYDPQIITRALQQLDLWMSIIGKFTFPLDDAGYRTVFNEILQKDPTLQTYRFLPDDIQSREKYFCLNSIKGMHGYILKNDK</sequence>
<dbReference type="GO" id="GO:0017001">
    <property type="term" value="P:antibiotic catabolic process"/>
    <property type="evidence" value="ECO:0007669"/>
    <property type="project" value="UniProtKB-ARBA"/>
</dbReference>
<dbReference type="CDD" id="cd07726">
    <property type="entry name" value="ST1585-like_MBL-fold"/>
    <property type="match status" value="1"/>
</dbReference>
<comment type="similarity">
    <text evidence="1">Belongs to the metallo-beta-lactamase superfamily. Class-B beta-lactamase family.</text>
</comment>
<evidence type="ECO:0000259" key="2">
    <source>
        <dbReference type="SMART" id="SM00849"/>
    </source>
</evidence>
<dbReference type="AlphaFoldDB" id="A0A7V4TXV7"/>
<dbReference type="Gene3D" id="3.60.15.10">
    <property type="entry name" value="Ribonuclease Z/Hydroxyacylglutathione hydrolase-like"/>
    <property type="match status" value="1"/>
</dbReference>
<evidence type="ECO:0000256" key="1">
    <source>
        <dbReference type="ARBA" id="ARBA00005250"/>
    </source>
</evidence>
<dbReference type="InterPro" id="IPR037482">
    <property type="entry name" value="ST1585_MBL-fold"/>
</dbReference>